<gene>
    <name evidence="2" type="ORF">GCM10010305_45380</name>
</gene>
<evidence type="ECO:0000313" key="3">
    <source>
        <dbReference type="Proteomes" id="UP000644020"/>
    </source>
</evidence>
<feature type="region of interest" description="Disordered" evidence="1">
    <location>
        <begin position="1"/>
        <end position="33"/>
    </location>
</feature>
<name>A0A918WBL0_9ACTN</name>
<protein>
    <submittedName>
        <fullName evidence="2">Uncharacterized protein</fullName>
    </submittedName>
</protein>
<reference evidence="2" key="2">
    <citation type="submission" date="2020-09" db="EMBL/GenBank/DDBJ databases">
        <authorList>
            <person name="Sun Q."/>
            <person name="Ohkuma M."/>
        </authorList>
    </citation>
    <scope>NUCLEOTIDE SEQUENCE</scope>
    <source>
        <strain evidence="2">JCM 4518</strain>
    </source>
</reference>
<comment type="caution">
    <text evidence="2">The sequence shown here is derived from an EMBL/GenBank/DDBJ whole genome shotgun (WGS) entry which is preliminary data.</text>
</comment>
<dbReference type="AlphaFoldDB" id="A0A918WBL0"/>
<dbReference type="EMBL" id="BMUL01000012">
    <property type="protein sequence ID" value="GHA96735.1"/>
    <property type="molecule type" value="Genomic_DNA"/>
</dbReference>
<sequence>MIERESERGESVAEAGPPRVAGGAVDGTHGDVSRGRAATLGKWSVMECKDSGIIFRANRATVHRFR</sequence>
<dbReference type="Proteomes" id="UP000644020">
    <property type="component" value="Unassembled WGS sequence"/>
</dbReference>
<reference evidence="2" key="1">
    <citation type="journal article" date="2014" name="Int. J. Syst. Evol. Microbiol.">
        <title>Complete genome sequence of Corynebacterium casei LMG S-19264T (=DSM 44701T), isolated from a smear-ripened cheese.</title>
        <authorList>
            <consortium name="US DOE Joint Genome Institute (JGI-PGF)"/>
            <person name="Walter F."/>
            <person name="Albersmeier A."/>
            <person name="Kalinowski J."/>
            <person name="Ruckert C."/>
        </authorList>
    </citation>
    <scope>NUCLEOTIDE SEQUENCE</scope>
    <source>
        <strain evidence="2">JCM 4518</strain>
    </source>
</reference>
<proteinExistence type="predicted"/>
<keyword evidence="3" id="KW-1185">Reference proteome</keyword>
<organism evidence="2 3">
    <name type="scientific">Streptomyces termitum</name>
    <dbReference type="NCBI Taxonomy" id="67368"/>
    <lineage>
        <taxon>Bacteria</taxon>
        <taxon>Bacillati</taxon>
        <taxon>Actinomycetota</taxon>
        <taxon>Actinomycetes</taxon>
        <taxon>Kitasatosporales</taxon>
        <taxon>Streptomycetaceae</taxon>
        <taxon>Streptomyces</taxon>
    </lineage>
</organism>
<feature type="compositionally biased region" description="Basic and acidic residues" evidence="1">
    <location>
        <begin position="1"/>
        <end position="11"/>
    </location>
</feature>
<evidence type="ECO:0000256" key="1">
    <source>
        <dbReference type="SAM" id="MobiDB-lite"/>
    </source>
</evidence>
<accession>A0A918WBL0</accession>
<evidence type="ECO:0000313" key="2">
    <source>
        <dbReference type="EMBL" id="GHA96735.1"/>
    </source>
</evidence>